<evidence type="ECO:0000256" key="1">
    <source>
        <dbReference type="ARBA" id="ARBA00004117"/>
    </source>
</evidence>
<keyword evidence="12" id="KW-1185">Reference proteome</keyword>
<dbReference type="PANTHER" id="PTHR30435">
    <property type="entry name" value="FLAGELLAR PROTEIN"/>
    <property type="match status" value="1"/>
</dbReference>
<dbReference type="InterPro" id="IPR011491">
    <property type="entry name" value="FlgE_D2"/>
</dbReference>
<dbReference type="InterPro" id="IPR001444">
    <property type="entry name" value="Flag_bb_rod_N"/>
</dbReference>
<evidence type="ECO:0000259" key="9">
    <source>
        <dbReference type="Pfam" id="PF07559"/>
    </source>
</evidence>
<evidence type="ECO:0000259" key="7">
    <source>
        <dbReference type="Pfam" id="PF00460"/>
    </source>
</evidence>
<dbReference type="PANTHER" id="PTHR30435:SF1">
    <property type="entry name" value="FLAGELLAR HOOK PROTEIN FLGE"/>
    <property type="match status" value="1"/>
</dbReference>
<gene>
    <name evidence="11" type="ordered locus">Hore_16800</name>
</gene>
<reference evidence="11 12" key="1">
    <citation type="journal article" date="2009" name="PLoS ONE">
        <title>Genome analysis of the anaerobic thermohalophilic bacterium Halothermothrix orenii.</title>
        <authorList>
            <person name="Mavromatis K."/>
            <person name="Ivanova N."/>
            <person name="Anderson I."/>
            <person name="Lykidis A."/>
            <person name="Hooper S.D."/>
            <person name="Sun H."/>
            <person name="Kunin V."/>
            <person name="Lapidus A."/>
            <person name="Hugenholtz P."/>
            <person name="Patel B."/>
            <person name="Kyrpides N.C."/>
        </authorList>
    </citation>
    <scope>NUCLEOTIDE SEQUENCE [LARGE SCALE GENOMIC DNA]</scope>
    <source>
        <strain evidence="12">H 168 / OCM 544 / DSM 9562</strain>
    </source>
</reference>
<evidence type="ECO:0000256" key="3">
    <source>
        <dbReference type="ARBA" id="ARBA00019015"/>
    </source>
</evidence>
<keyword evidence="11" id="KW-0966">Cell projection</keyword>
<keyword evidence="4 5" id="KW-0975">Bacterial flagellum</keyword>
<dbReference type="GO" id="GO:0009425">
    <property type="term" value="C:bacterial-type flagellum basal body"/>
    <property type="evidence" value="ECO:0007669"/>
    <property type="project" value="UniProtKB-SubCell"/>
</dbReference>
<dbReference type="Proteomes" id="UP000000719">
    <property type="component" value="Chromosome"/>
</dbReference>
<dbReference type="NCBIfam" id="TIGR03506">
    <property type="entry name" value="FlgEFG_subfam"/>
    <property type="match status" value="2"/>
</dbReference>
<sequence>MMRSMYAGVSGLKAHQTRMDVIGNNIANVNTVGYKSSSVTFKEMLSQTLRGAKAPQGGRGGVNPMQVGLGVGVGSITVDHTQGNLQPTGVTTDLAIQGNGYFVVNNGQKNLFTRAGRLNLDDNGYLVNVSNGFVIQGWMADISTGTINSGQDPENIHITDEYSIMNARATGNATISGNLDSQFGGTREITVDVLDSLGEMHTVTLSFTKRVPELTTTIGGWDLNFRATEPDINLNNLTIDFLADDDSQINASYNSGTNTVTVAADWDNSSTNAPADLEAIENAINDALNANGLASVDITATTTGAMTDFDGAGAITLSNPPSNTWDWNLVDVTDANLPASPASGTITFNPDGTINSGSNGSIAFDPTNGAATGQTINLDFSALTQLAEGFDFKINSDGYETGALEGFTIDDGGVITGSYSNGLVRPIGQIAIAYFVNPSGLMKEGETLFSPSENSGDPQIGEAGSGGRGKISVGNLEMSNVDLAEQFTDMITTQRGFQANSKIITTTDQMLQDLVNLKR</sequence>
<evidence type="ECO:0000313" key="11">
    <source>
        <dbReference type="EMBL" id="ACL70430.1"/>
    </source>
</evidence>
<feature type="region of interest" description="Disordered" evidence="6">
    <location>
        <begin position="449"/>
        <end position="468"/>
    </location>
</feature>
<dbReference type="OrthoDB" id="9804559at2"/>
<dbReference type="Pfam" id="PF22692">
    <property type="entry name" value="LlgE_F_G_D1"/>
    <property type="match status" value="1"/>
</dbReference>
<dbReference type="STRING" id="373903.Hore_16800"/>
<dbReference type="InterPro" id="IPR053967">
    <property type="entry name" value="LlgE_F_G-like_D1"/>
</dbReference>
<dbReference type="HOGENOM" id="CLU_013687_2_4_9"/>
<dbReference type="Gene3D" id="2.60.98.20">
    <property type="entry name" value="Flagellar hook protein FlgE"/>
    <property type="match status" value="1"/>
</dbReference>
<dbReference type="KEGG" id="hor:Hore_16800"/>
<dbReference type="SUPFAM" id="SSF117143">
    <property type="entry name" value="Flagellar hook protein flgE"/>
    <property type="match status" value="2"/>
</dbReference>
<evidence type="ECO:0000256" key="2">
    <source>
        <dbReference type="ARBA" id="ARBA00009677"/>
    </source>
</evidence>
<accession>B8CYR1</accession>
<feature type="domain" description="Flagellar basal-body/hook protein C-terminal" evidence="8">
    <location>
        <begin position="474"/>
        <end position="517"/>
    </location>
</feature>
<dbReference type="InterPro" id="IPR037925">
    <property type="entry name" value="FlgE/F/G-like"/>
</dbReference>
<organism evidence="11 12">
    <name type="scientific">Halothermothrix orenii (strain H 168 / OCM 544 / DSM 9562)</name>
    <dbReference type="NCBI Taxonomy" id="373903"/>
    <lineage>
        <taxon>Bacteria</taxon>
        <taxon>Bacillati</taxon>
        <taxon>Bacillota</taxon>
        <taxon>Clostridia</taxon>
        <taxon>Halanaerobiales</taxon>
        <taxon>Halothermotrichaceae</taxon>
        <taxon>Halothermothrix</taxon>
    </lineage>
</organism>
<dbReference type="InterPro" id="IPR020013">
    <property type="entry name" value="Flagellar_FlgE/F/G"/>
</dbReference>
<dbReference type="Pfam" id="PF00460">
    <property type="entry name" value="Flg_bb_rod"/>
    <property type="match status" value="1"/>
</dbReference>
<comment type="similarity">
    <text evidence="2 5">Belongs to the flagella basal body rod proteins family.</text>
</comment>
<dbReference type="eggNOG" id="COG1749">
    <property type="taxonomic scope" value="Bacteria"/>
</dbReference>
<feature type="domain" description="Flagellar hook protein FlgE/F/G-like D1" evidence="10">
    <location>
        <begin position="95"/>
        <end position="163"/>
    </location>
</feature>
<dbReference type="Pfam" id="PF07559">
    <property type="entry name" value="FlgE_D2"/>
    <property type="match status" value="1"/>
</dbReference>
<dbReference type="Pfam" id="PF06429">
    <property type="entry name" value="Flg_bbr_C"/>
    <property type="match status" value="1"/>
</dbReference>
<protein>
    <recommendedName>
        <fullName evidence="3 5">Flagellar hook protein FlgE</fullName>
    </recommendedName>
</protein>
<evidence type="ECO:0000313" key="12">
    <source>
        <dbReference type="Proteomes" id="UP000000719"/>
    </source>
</evidence>
<feature type="domain" description="Flagellar hook protein FlgE D2" evidence="9">
    <location>
        <begin position="186"/>
        <end position="399"/>
    </location>
</feature>
<evidence type="ECO:0000256" key="5">
    <source>
        <dbReference type="RuleBase" id="RU362116"/>
    </source>
</evidence>
<keyword evidence="11" id="KW-0282">Flagellum</keyword>
<dbReference type="GO" id="GO:0009424">
    <property type="term" value="C:bacterial-type flagellum hook"/>
    <property type="evidence" value="ECO:0007669"/>
    <property type="project" value="TreeGrafter"/>
</dbReference>
<dbReference type="InterPro" id="IPR037058">
    <property type="entry name" value="Falgellar_hook_FlgE_sf"/>
</dbReference>
<proteinExistence type="inferred from homology"/>
<dbReference type="GO" id="GO:0071978">
    <property type="term" value="P:bacterial-type flagellum-dependent swarming motility"/>
    <property type="evidence" value="ECO:0007669"/>
    <property type="project" value="TreeGrafter"/>
</dbReference>
<comment type="subcellular location">
    <subcellularLocation>
        <location evidence="1 5">Bacterial flagellum basal body</location>
    </subcellularLocation>
</comment>
<dbReference type="GO" id="GO:0005829">
    <property type="term" value="C:cytosol"/>
    <property type="evidence" value="ECO:0007669"/>
    <property type="project" value="TreeGrafter"/>
</dbReference>
<comment type="function">
    <text evidence="5">A flexible structure which links the flagellar filament to the drive apparatus in the basal body.</text>
</comment>
<dbReference type="EMBL" id="CP001098">
    <property type="protein sequence ID" value="ACL70430.1"/>
    <property type="molecule type" value="Genomic_DNA"/>
</dbReference>
<dbReference type="InterPro" id="IPR010930">
    <property type="entry name" value="Flg_bb/hook_C_dom"/>
</dbReference>
<evidence type="ECO:0000259" key="8">
    <source>
        <dbReference type="Pfam" id="PF06429"/>
    </source>
</evidence>
<dbReference type="InterPro" id="IPR019776">
    <property type="entry name" value="Flagellar_basal_body_rod_CS"/>
</dbReference>
<evidence type="ECO:0000256" key="4">
    <source>
        <dbReference type="ARBA" id="ARBA00023143"/>
    </source>
</evidence>
<name>B8CYR1_HALOH</name>
<dbReference type="PROSITE" id="PS00588">
    <property type="entry name" value="FLAGELLA_BB_ROD"/>
    <property type="match status" value="1"/>
</dbReference>
<keyword evidence="11" id="KW-0969">Cilium</keyword>
<evidence type="ECO:0000256" key="6">
    <source>
        <dbReference type="SAM" id="MobiDB-lite"/>
    </source>
</evidence>
<evidence type="ECO:0000259" key="10">
    <source>
        <dbReference type="Pfam" id="PF22692"/>
    </source>
</evidence>
<dbReference type="AlphaFoldDB" id="B8CYR1"/>
<feature type="domain" description="Flagellar basal body rod protein N-terminal" evidence="7">
    <location>
        <begin position="5"/>
        <end position="35"/>
    </location>
</feature>